<dbReference type="Proteomes" id="UP000324222">
    <property type="component" value="Unassembled WGS sequence"/>
</dbReference>
<evidence type="ECO:0000313" key="2">
    <source>
        <dbReference type="Proteomes" id="UP000324222"/>
    </source>
</evidence>
<accession>A0A5B7I966</accession>
<dbReference type="OrthoDB" id="10251342at2759"/>
<dbReference type="AlphaFoldDB" id="A0A5B7I966"/>
<sequence length="83" mass="9395">MHKQKTGDSKSDGLNILIISITQDAAERMAMSSDGDEYEEEVKGRSIVRRHPVSLRNIKSRGKARLEVEYEMPEDSSKEKVTT</sequence>
<comment type="caution">
    <text evidence="1">The sequence shown here is derived from an EMBL/GenBank/DDBJ whole genome shotgun (WGS) entry which is preliminary data.</text>
</comment>
<evidence type="ECO:0000313" key="1">
    <source>
        <dbReference type="EMBL" id="MPC78685.1"/>
    </source>
</evidence>
<organism evidence="1 2">
    <name type="scientific">Portunus trituberculatus</name>
    <name type="common">Swimming crab</name>
    <name type="synonym">Neptunus trituberculatus</name>
    <dbReference type="NCBI Taxonomy" id="210409"/>
    <lineage>
        <taxon>Eukaryota</taxon>
        <taxon>Metazoa</taxon>
        <taxon>Ecdysozoa</taxon>
        <taxon>Arthropoda</taxon>
        <taxon>Crustacea</taxon>
        <taxon>Multicrustacea</taxon>
        <taxon>Malacostraca</taxon>
        <taxon>Eumalacostraca</taxon>
        <taxon>Eucarida</taxon>
        <taxon>Decapoda</taxon>
        <taxon>Pleocyemata</taxon>
        <taxon>Brachyura</taxon>
        <taxon>Eubrachyura</taxon>
        <taxon>Portunoidea</taxon>
        <taxon>Portunidae</taxon>
        <taxon>Portuninae</taxon>
        <taxon>Portunus</taxon>
    </lineage>
</organism>
<proteinExistence type="predicted"/>
<keyword evidence="2" id="KW-1185">Reference proteome</keyword>
<gene>
    <name evidence="1" type="ORF">E2C01_073178</name>
</gene>
<dbReference type="EMBL" id="VSRR010049089">
    <property type="protein sequence ID" value="MPC78685.1"/>
    <property type="molecule type" value="Genomic_DNA"/>
</dbReference>
<reference evidence="1 2" key="1">
    <citation type="submission" date="2019-05" db="EMBL/GenBank/DDBJ databases">
        <title>Another draft genome of Portunus trituberculatus and its Hox gene families provides insights of decapod evolution.</title>
        <authorList>
            <person name="Jeong J.-H."/>
            <person name="Song I."/>
            <person name="Kim S."/>
            <person name="Choi T."/>
            <person name="Kim D."/>
            <person name="Ryu S."/>
            <person name="Kim W."/>
        </authorList>
    </citation>
    <scope>NUCLEOTIDE SEQUENCE [LARGE SCALE GENOMIC DNA]</scope>
    <source>
        <tissue evidence="1">Muscle</tissue>
    </source>
</reference>
<name>A0A5B7I966_PORTR</name>
<protein>
    <submittedName>
        <fullName evidence="1">Uncharacterized protein</fullName>
    </submittedName>
</protein>